<accession>A0A1B6J191</accession>
<proteinExistence type="predicted"/>
<feature type="compositionally biased region" description="Polar residues" evidence="1">
    <location>
        <begin position="106"/>
        <end position="119"/>
    </location>
</feature>
<feature type="non-terminal residue" evidence="2">
    <location>
        <position position="174"/>
    </location>
</feature>
<feature type="non-terminal residue" evidence="2">
    <location>
        <position position="1"/>
    </location>
</feature>
<sequence>EKKPSSINLIQNKTTAKGGNLKDTNNFRQSHFKPTAKCRNAGSKLPVLNSKTLETGKSGNTHWSEKCISSKQKPSKEASGKVNIMNPNVQLRKSIRHLKLPPIHSVPTSVTCSDSSGSDNYHDNDNMTQLGTSQDDLSKSHCHIVSNETTPRKVCRSLSDSVTLNTCRAKELSR</sequence>
<dbReference type="EMBL" id="GECU01014773">
    <property type="protein sequence ID" value="JAS92933.1"/>
    <property type="molecule type" value="Transcribed_RNA"/>
</dbReference>
<evidence type="ECO:0000313" key="2">
    <source>
        <dbReference type="EMBL" id="JAS92933.1"/>
    </source>
</evidence>
<dbReference type="AlphaFoldDB" id="A0A1B6J191"/>
<reference evidence="2" key="1">
    <citation type="submission" date="2015-11" db="EMBL/GenBank/DDBJ databases">
        <title>De novo transcriptome assembly of four potential Pierce s Disease insect vectors from Arizona vineyards.</title>
        <authorList>
            <person name="Tassone E.E."/>
        </authorList>
    </citation>
    <scope>NUCLEOTIDE SEQUENCE</scope>
</reference>
<feature type="compositionally biased region" description="Polar residues" evidence="1">
    <location>
        <begin position="51"/>
        <end position="72"/>
    </location>
</feature>
<feature type="region of interest" description="Disordered" evidence="1">
    <location>
        <begin position="1"/>
        <end position="27"/>
    </location>
</feature>
<gene>
    <name evidence="2" type="ORF">g.594</name>
</gene>
<name>A0A1B6J191_9HEMI</name>
<feature type="region of interest" description="Disordered" evidence="1">
    <location>
        <begin position="106"/>
        <end position="134"/>
    </location>
</feature>
<protein>
    <submittedName>
        <fullName evidence="2">Uncharacterized protein</fullName>
    </submittedName>
</protein>
<feature type="region of interest" description="Disordered" evidence="1">
    <location>
        <begin position="51"/>
        <end position="83"/>
    </location>
</feature>
<organism evidence="2">
    <name type="scientific">Homalodisca liturata</name>
    <dbReference type="NCBI Taxonomy" id="320908"/>
    <lineage>
        <taxon>Eukaryota</taxon>
        <taxon>Metazoa</taxon>
        <taxon>Ecdysozoa</taxon>
        <taxon>Arthropoda</taxon>
        <taxon>Hexapoda</taxon>
        <taxon>Insecta</taxon>
        <taxon>Pterygota</taxon>
        <taxon>Neoptera</taxon>
        <taxon>Paraneoptera</taxon>
        <taxon>Hemiptera</taxon>
        <taxon>Auchenorrhyncha</taxon>
        <taxon>Membracoidea</taxon>
        <taxon>Cicadellidae</taxon>
        <taxon>Cicadellinae</taxon>
        <taxon>Proconiini</taxon>
        <taxon>Homalodisca</taxon>
    </lineage>
</organism>
<evidence type="ECO:0000256" key="1">
    <source>
        <dbReference type="SAM" id="MobiDB-lite"/>
    </source>
</evidence>